<reference evidence="3 4" key="1">
    <citation type="journal article" date="2017" name="Water Res.">
        <title>Discovery and metagenomic analysis of an anammox bacterial enrichment related to Candidatus "Brocadia caroliniensis" in a full-scale glycerol-fed nitritation-denitritation separate centrate treatment process.</title>
        <authorList>
            <person name="Park H."/>
            <person name="Brotto A.C."/>
            <person name="van Loosdrecht M.C."/>
            <person name="Chandran K."/>
        </authorList>
    </citation>
    <scope>NUCLEOTIDE SEQUENCE [LARGE SCALE GENOMIC DNA]</scope>
    <source>
        <strain evidence="3">26THWARD</strain>
    </source>
</reference>
<evidence type="ECO:0000313" key="4">
    <source>
        <dbReference type="Proteomes" id="UP000189681"/>
    </source>
</evidence>
<dbReference type="CDD" id="cd09992">
    <property type="entry name" value="HDAC_classII"/>
    <property type="match status" value="1"/>
</dbReference>
<dbReference type="AlphaFoldDB" id="A0A1V4AWZ2"/>
<dbReference type="EMBL" id="AYTS01000025">
    <property type="protein sequence ID" value="OOP57539.1"/>
    <property type="molecule type" value="Genomic_DNA"/>
</dbReference>
<organism evidence="3 4">
    <name type="scientific">Candidatus Brocadia carolinensis</name>
    <dbReference type="NCBI Taxonomy" id="1004156"/>
    <lineage>
        <taxon>Bacteria</taxon>
        <taxon>Pseudomonadati</taxon>
        <taxon>Planctomycetota</taxon>
        <taxon>Candidatus Brocadiia</taxon>
        <taxon>Candidatus Brocadiales</taxon>
        <taxon>Candidatus Brocadiaceae</taxon>
        <taxon>Candidatus Brocadia</taxon>
    </lineage>
</organism>
<dbReference type="PANTHER" id="PTHR10625">
    <property type="entry name" value="HISTONE DEACETYLASE HDAC1-RELATED"/>
    <property type="match status" value="1"/>
</dbReference>
<dbReference type="GO" id="GO:0004407">
    <property type="term" value="F:histone deacetylase activity"/>
    <property type="evidence" value="ECO:0007669"/>
    <property type="project" value="TreeGrafter"/>
</dbReference>
<evidence type="ECO:0000259" key="2">
    <source>
        <dbReference type="Pfam" id="PF00850"/>
    </source>
</evidence>
<comment type="caution">
    <text evidence="3">The sequence shown here is derived from an EMBL/GenBank/DDBJ whole genome shotgun (WGS) entry which is preliminary data.</text>
</comment>
<dbReference type="InterPro" id="IPR000286">
    <property type="entry name" value="HDACs"/>
</dbReference>
<comment type="similarity">
    <text evidence="1">Belongs to the histone deacetylase family.</text>
</comment>
<proteinExistence type="inferred from homology"/>
<gene>
    <name evidence="3" type="ORF">AYP45_02805</name>
</gene>
<dbReference type="Pfam" id="PF00850">
    <property type="entry name" value="Hist_deacetyl"/>
    <property type="match status" value="1"/>
</dbReference>
<dbReference type="GO" id="GO:0040029">
    <property type="term" value="P:epigenetic regulation of gene expression"/>
    <property type="evidence" value="ECO:0007669"/>
    <property type="project" value="TreeGrafter"/>
</dbReference>
<dbReference type="InterPro" id="IPR023696">
    <property type="entry name" value="Ureohydrolase_dom_sf"/>
</dbReference>
<dbReference type="SUPFAM" id="SSF52768">
    <property type="entry name" value="Arginase/deacetylase"/>
    <property type="match status" value="1"/>
</dbReference>
<dbReference type="STRING" id="1004156.AYP45_02805"/>
<dbReference type="PANTHER" id="PTHR10625:SF10">
    <property type="entry name" value="HISTONE DEACETYLASE HDAC1"/>
    <property type="match status" value="1"/>
</dbReference>
<protein>
    <recommendedName>
        <fullName evidence="2">Histone deacetylase domain-containing protein</fullName>
    </recommendedName>
</protein>
<dbReference type="PRINTS" id="PR01270">
    <property type="entry name" value="HDASUPER"/>
</dbReference>
<dbReference type="Proteomes" id="UP000189681">
    <property type="component" value="Unassembled WGS sequence"/>
</dbReference>
<dbReference type="InterPro" id="IPR037138">
    <property type="entry name" value="His_deacetylse_dom_sf"/>
</dbReference>
<evidence type="ECO:0000313" key="3">
    <source>
        <dbReference type="EMBL" id="OOP57539.1"/>
    </source>
</evidence>
<dbReference type="InterPro" id="IPR023801">
    <property type="entry name" value="His_deacetylse_dom"/>
</dbReference>
<name>A0A1V4AWZ2_9BACT</name>
<sequence>MTLLIYDDIFLQHDTGYGHPENASRLENTVAHLRQSNLWEQLRVEKPRAASGEEVGLVHPPAYIEAIKKIADTGGGWLDADTVVSAASYHAALYAAGAPLTAIDLVVKGEKENAFCLIRPPGHHAIPARGMGFCLFNNAAIAAKYLQVKYRLERVFIVDWDVHHGNGTQDTFYGDPTVLYFSMHRYPFYPGSGRKEETGQGKGKGFTINIPLSADTQSKKYIELFTDIVEQKTAQFLPEFIIISAGFDAYRKDPIGGLNLEIEDFGTLTEIVVKSADKHCQGKIVSCLEGGYHPSALPLCIETHLKALLRK</sequence>
<accession>A0A1V4AWZ2</accession>
<evidence type="ECO:0000256" key="1">
    <source>
        <dbReference type="ARBA" id="ARBA00005947"/>
    </source>
</evidence>
<feature type="domain" description="Histone deacetylase" evidence="2">
    <location>
        <begin position="19"/>
        <end position="308"/>
    </location>
</feature>
<dbReference type="Gene3D" id="3.40.800.20">
    <property type="entry name" value="Histone deacetylase domain"/>
    <property type="match status" value="1"/>
</dbReference>